<organism evidence="1 2">
    <name type="scientific">Araneus ventricosus</name>
    <name type="common">Orbweaver spider</name>
    <name type="synonym">Epeira ventricosa</name>
    <dbReference type="NCBI Taxonomy" id="182803"/>
    <lineage>
        <taxon>Eukaryota</taxon>
        <taxon>Metazoa</taxon>
        <taxon>Ecdysozoa</taxon>
        <taxon>Arthropoda</taxon>
        <taxon>Chelicerata</taxon>
        <taxon>Arachnida</taxon>
        <taxon>Araneae</taxon>
        <taxon>Araneomorphae</taxon>
        <taxon>Entelegynae</taxon>
        <taxon>Araneoidea</taxon>
        <taxon>Araneidae</taxon>
        <taxon>Araneus</taxon>
    </lineage>
</organism>
<gene>
    <name evidence="1" type="ORF">AVEN_98020_1</name>
</gene>
<dbReference type="EMBL" id="BGPR01001209">
    <property type="protein sequence ID" value="GBM48269.1"/>
    <property type="molecule type" value="Genomic_DNA"/>
</dbReference>
<keyword evidence="2" id="KW-1185">Reference proteome</keyword>
<sequence length="103" mass="11821">MQSNSDRWHHLASNMMFFLSPSYDLYQFHQLSPSSGKVSTIRDGSSDLSIRIQIKAVRLKDATCYSSEIVARETVHFFEPPLVRFITFVTKFTLQAFIIESGN</sequence>
<evidence type="ECO:0000313" key="2">
    <source>
        <dbReference type="Proteomes" id="UP000499080"/>
    </source>
</evidence>
<proteinExistence type="predicted"/>
<protein>
    <submittedName>
        <fullName evidence="1">Uncharacterized protein</fullName>
    </submittedName>
</protein>
<reference evidence="1 2" key="1">
    <citation type="journal article" date="2019" name="Sci. Rep.">
        <title>Orb-weaving spider Araneus ventricosus genome elucidates the spidroin gene catalogue.</title>
        <authorList>
            <person name="Kono N."/>
            <person name="Nakamura H."/>
            <person name="Ohtoshi R."/>
            <person name="Moran D.A.P."/>
            <person name="Shinohara A."/>
            <person name="Yoshida Y."/>
            <person name="Fujiwara M."/>
            <person name="Mori M."/>
            <person name="Tomita M."/>
            <person name="Arakawa K."/>
        </authorList>
    </citation>
    <scope>NUCLEOTIDE SEQUENCE [LARGE SCALE GENOMIC DNA]</scope>
</reference>
<accession>A0A4Y2G6M4</accession>
<name>A0A4Y2G6M4_ARAVE</name>
<dbReference type="Proteomes" id="UP000499080">
    <property type="component" value="Unassembled WGS sequence"/>
</dbReference>
<comment type="caution">
    <text evidence="1">The sequence shown here is derived from an EMBL/GenBank/DDBJ whole genome shotgun (WGS) entry which is preliminary data.</text>
</comment>
<dbReference type="AlphaFoldDB" id="A0A4Y2G6M4"/>
<evidence type="ECO:0000313" key="1">
    <source>
        <dbReference type="EMBL" id="GBM48269.1"/>
    </source>
</evidence>